<sequence length="350" mass="38053">MKKITIAAAILLLVQLGLVAFSQITNRKDMSTSPETPFLAVKGEEVTGLTIIGDKDEKVILEKRNGAWILPETFDLPADQKQATTLIDKLVALKQGFVVASSREAAKRFQVSEDSFVRHLVVHRNDTVAGDLFIGTSPAFRQVHARNAGSDDIVAVNLSTYELETDSDKWLDKTLLQVSDKDLAGIEYADFSLIRKKVEKKDSPSTWRLAEKDGENLDVTVAGELANAITGLTITSVIDPQESSKIAIEKPELKFTVHTVNDTNLEYAFAQKDDNTFAVKRSDKELLFVVSKASVEQLKKYNRDALLVIQPEAEPEPTAAAATETSAAEAVPAQSALPAVPPVPADPAGN</sequence>
<dbReference type="EMBL" id="FRFE01000001">
    <property type="protein sequence ID" value="SHO43131.1"/>
    <property type="molecule type" value="Genomic_DNA"/>
</dbReference>
<feature type="compositionally biased region" description="Low complexity" evidence="1">
    <location>
        <begin position="316"/>
        <end position="338"/>
    </location>
</feature>
<gene>
    <name evidence="3" type="ORF">SAMN02745220_00307</name>
</gene>
<accession>A0A1M7XWL5</accession>
<evidence type="ECO:0000313" key="4">
    <source>
        <dbReference type="Proteomes" id="UP000184603"/>
    </source>
</evidence>
<dbReference type="InterPro" id="IPR025641">
    <property type="entry name" value="DUF4340"/>
</dbReference>
<dbReference type="OrthoDB" id="5431982at2"/>
<feature type="region of interest" description="Disordered" evidence="1">
    <location>
        <begin position="315"/>
        <end position="350"/>
    </location>
</feature>
<feature type="compositionally biased region" description="Pro residues" evidence="1">
    <location>
        <begin position="339"/>
        <end position="350"/>
    </location>
</feature>
<dbReference type="STRING" id="1121416.SAMN02745220_00307"/>
<name>A0A1M7XWL5_9BACT</name>
<dbReference type="Pfam" id="PF14238">
    <property type="entry name" value="DUF4340"/>
    <property type="match status" value="1"/>
</dbReference>
<protein>
    <recommendedName>
        <fullName evidence="2">DUF4340 domain-containing protein</fullName>
    </recommendedName>
</protein>
<reference evidence="3 4" key="1">
    <citation type="submission" date="2016-12" db="EMBL/GenBank/DDBJ databases">
        <authorList>
            <person name="Song W.-J."/>
            <person name="Kurnit D.M."/>
        </authorList>
    </citation>
    <scope>NUCLEOTIDE SEQUENCE [LARGE SCALE GENOMIC DNA]</scope>
    <source>
        <strain evidence="3 4">DSM 18488</strain>
    </source>
</reference>
<feature type="domain" description="DUF4340" evidence="2">
    <location>
        <begin position="68"/>
        <end position="251"/>
    </location>
</feature>
<evidence type="ECO:0000313" key="3">
    <source>
        <dbReference type="EMBL" id="SHO43131.1"/>
    </source>
</evidence>
<evidence type="ECO:0000256" key="1">
    <source>
        <dbReference type="SAM" id="MobiDB-lite"/>
    </source>
</evidence>
<evidence type="ECO:0000259" key="2">
    <source>
        <dbReference type="Pfam" id="PF14238"/>
    </source>
</evidence>
<dbReference type="Proteomes" id="UP000184603">
    <property type="component" value="Unassembled WGS sequence"/>
</dbReference>
<dbReference type="AlphaFoldDB" id="A0A1M7XWL5"/>
<dbReference type="RefSeq" id="WP_073611655.1">
    <property type="nucleotide sequence ID" value="NZ_FRFE01000001.1"/>
</dbReference>
<keyword evidence="4" id="KW-1185">Reference proteome</keyword>
<organism evidence="3 4">
    <name type="scientific">Desulfopila aestuarii DSM 18488</name>
    <dbReference type="NCBI Taxonomy" id="1121416"/>
    <lineage>
        <taxon>Bacteria</taxon>
        <taxon>Pseudomonadati</taxon>
        <taxon>Thermodesulfobacteriota</taxon>
        <taxon>Desulfobulbia</taxon>
        <taxon>Desulfobulbales</taxon>
        <taxon>Desulfocapsaceae</taxon>
        <taxon>Desulfopila</taxon>
    </lineage>
</organism>
<proteinExistence type="predicted"/>